<dbReference type="RefSeq" id="WP_139483586.1">
    <property type="nucleotide sequence ID" value="NZ_CAADFB020000027.1"/>
</dbReference>
<evidence type="ECO:0000313" key="1">
    <source>
        <dbReference type="EMBL" id="VIO74627.1"/>
    </source>
</evidence>
<dbReference type="EMBL" id="CAADFC020000021">
    <property type="protein sequence ID" value="VIO74627.1"/>
    <property type="molecule type" value="Genomic_DNA"/>
</dbReference>
<proteinExistence type="predicted"/>
<dbReference type="OrthoDB" id="8242515at2"/>
<protein>
    <submittedName>
        <fullName evidence="1">Uncharacterized protein</fullName>
    </submittedName>
</protein>
<accession>A0A508TJT4</accession>
<dbReference type="Proteomes" id="UP000328092">
    <property type="component" value="Unassembled WGS sequence"/>
</dbReference>
<name>A0A508TJT4_9BRAD</name>
<evidence type="ECO:0000313" key="2">
    <source>
        <dbReference type="Proteomes" id="UP000328092"/>
    </source>
</evidence>
<keyword evidence="2" id="KW-1185">Reference proteome</keyword>
<dbReference type="AlphaFoldDB" id="A0A508TJT4"/>
<gene>
    <name evidence="1" type="ORF">CI1B_54010</name>
</gene>
<comment type="caution">
    <text evidence="1">The sequence shown here is derived from an EMBL/GenBank/DDBJ whole genome shotgun (WGS) entry which is preliminary data.</text>
</comment>
<organism evidence="1 2">
    <name type="scientific">Bradyrhizobium ivorense</name>
    <dbReference type="NCBI Taxonomy" id="2511166"/>
    <lineage>
        <taxon>Bacteria</taxon>
        <taxon>Pseudomonadati</taxon>
        <taxon>Pseudomonadota</taxon>
        <taxon>Alphaproteobacteria</taxon>
        <taxon>Hyphomicrobiales</taxon>
        <taxon>Nitrobacteraceae</taxon>
        <taxon>Bradyrhizobium</taxon>
    </lineage>
</organism>
<sequence>MADVSSSDTPLKATFKVRLNGETVTLATVGQAHRFITNLSAVEWMEFRSLHDDAVAALELAAGNAMLTVQATNALRALFVRARML</sequence>
<reference evidence="1" key="1">
    <citation type="submission" date="2019-02" db="EMBL/GenBank/DDBJ databases">
        <authorList>
            <person name="Pothier F.J."/>
        </authorList>
    </citation>
    <scope>NUCLEOTIDE SEQUENCE</scope>
    <source>
        <strain evidence="1">CI-1B</strain>
    </source>
</reference>